<dbReference type="Proteomes" id="UP000237632">
    <property type="component" value="Unassembled WGS sequence"/>
</dbReference>
<sequence length="346" mass="36697">MELHQLEAFSAVMSAGSVTGAGELLGRSQPAVTRQIQELEADLGYALFDRHGPRVTPTRRAFLLYDEVERSLVGLRAIEARARALGDETAEPVRIAATPSLAAALVPAALAALPDGAHAPHYQLRSESAEHVVHEVLAGTADIGVVTLPIAHAGLDVHWIAQARCVAVLAAADPLATKPRIALRDLARRRIVTVANRHRLRQRIDAALAAARVDVRVFVETNASLNAVMAARAALGIAIVDPATGVALPVEGVVVRPLDADIPFAFGVATPAGKPRTAAVDALLDALQRTTRTLLDGVIFHDASVHDAWMRGDRPRTDGDARPARATRPTRSTRTAHARGARKEAA</sequence>
<evidence type="ECO:0000256" key="5">
    <source>
        <dbReference type="SAM" id="MobiDB-lite"/>
    </source>
</evidence>
<keyword evidence="4" id="KW-0804">Transcription</keyword>
<dbReference type="GO" id="GO:0010628">
    <property type="term" value="P:positive regulation of gene expression"/>
    <property type="evidence" value="ECO:0007669"/>
    <property type="project" value="TreeGrafter"/>
</dbReference>
<feature type="domain" description="HTH lysR-type" evidence="6">
    <location>
        <begin position="1"/>
        <end position="58"/>
    </location>
</feature>
<evidence type="ECO:0000256" key="2">
    <source>
        <dbReference type="ARBA" id="ARBA00023015"/>
    </source>
</evidence>
<dbReference type="PANTHER" id="PTHR30427">
    <property type="entry name" value="TRANSCRIPTIONAL ACTIVATOR PROTEIN LYSR"/>
    <property type="match status" value="1"/>
</dbReference>
<accession>A0A132DA55</accession>
<keyword evidence="2" id="KW-0805">Transcription regulation</keyword>
<dbReference type="InterPro" id="IPR036390">
    <property type="entry name" value="WH_DNA-bd_sf"/>
</dbReference>
<dbReference type="PRINTS" id="PR00039">
    <property type="entry name" value="HTHLYSR"/>
</dbReference>
<evidence type="ECO:0000259" key="6">
    <source>
        <dbReference type="PROSITE" id="PS50931"/>
    </source>
</evidence>
<dbReference type="Gene3D" id="3.40.190.290">
    <property type="match status" value="1"/>
</dbReference>
<feature type="region of interest" description="Disordered" evidence="5">
    <location>
        <begin position="310"/>
        <end position="346"/>
    </location>
</feature>
<dbReference type="PANTHER" id="PTHR30427:SF1">
    <property type="entry name" value="TRANSCRIPTIONAL ACTIVATOR PROTEIN LYSR"/>
    <property type="match status" value="1"/>
</dbReference>
<reference evidence="8 9" key="1">
    <citation type="submission" date="2018-03" db="EMBL/GenBank/DDBJ databases">
        <authorList>
            <person name="Nguyen K."/>
            <person name="Fouts D."/>
            <person name="Sutton G."/>
        </authorList>
    </citation>
    <scope>NUCLEOTIDE SEQUENCE [LARGE SCALE GENOMIC DNA]</scope>
    <source>
        <strain evidence="8 9">AU3578</strain>
    </source>
</reference>
<comment type="caution">
    <text evidence="8">The sequence shown here is derived from an EMBL/GenBank/DDBJ whole genome shotgun (WGS) entry which is preliminary data.</text>
</comment>
<dbReference type="Proteomes" id="UP001171620">
    <property type="component" value="Unassembled WGS sequence"/>
</dbReference>
<proteinExistence type="inferred from homology"/>
<dbReference type="EMBL" id="PVHK01000193">
    <property type="protein sequence ID" value="PRH39485.1"/>
    <property type="molecule type" value="Genomic_DNA"/>
</dbReference>
<comment type="similarity">
    <text evidence="1">Belongs to the LysR transcriptional regulatory family.</text>
</comment>
<dbReference type="GO" id="GO:0003700">
    <property type="term" value="F:DNA-binding transcription factor activity"/>
    <property type="evidence" value="ECO:0007669"/>
    <property type="project" value="InterPro"/>
</dbReference>
<feature type="compositionally biased region" description="Low complexity" evidence="5">
    <location>
        <begin position="324"/>
        <end position="333"/>
    </location>
</feature>
<dbReference type="OMA" id="ITMANPF"/>
<dbReference type="InterPro" id="IPR005119">
    <property type="entry name" value="LysR_subst-bd"/>
</dbReference>
<dbReference type="SUPFAM" id="SSF53850">
    <property type="entry name" value="Periplasmic binding protein-like II"/>
    <property type="match status" value="1"/>
</dbReference>
<dbReference type="PROSITE" id="PS50931">
    <property type="entry name" value="HTH_LYSR"/>
    <property type="match status" value="1"/>
</dbReference>
<dbReference type="SUPFAM" id="SSF46785">
    <property type="entry name" value="Winged helix' DNA-binding domain"/>
    <property type="match status" value="1"/>
</dbReference>
<dbReference type="GeneID" id="45679718"/>
<evidence type="ECO:0000313" key="7">
    <source>
        <dbReference type="EMBL" id="MDN7793787.1"/>
    </source>
</evidence>
<dbReference type="EMBL" id="JAUJRV010000001">
    <property type="protein sequence ID" value="MDN7793787.1"/>
    <property type="molecule type" value="Genomic_DNA"/>
</dbReference>
<protein>
    <submittedName>
        <fullName evidence="8">LysR family transcriptional regulator</fullName>
    </submittedName>
</protein>
<evidence type="ECO:0000256" key="4">
    <source>
        <dbReference type="ARBA" id="ARBA00023163"/>
    </source>
</evidence>
<keyword evidence="3" id="KW-0238">DNA-binding</keyword>
<organism evidence="8 9">
    <name type="scientific">Burkholderia vietnamiensis</name>
    <dbReference type="NCBI Taxonomy" id="60552"/>
    <lineage>
        <taxon>Bacteria</taxon>
        <taxon>Pseudomonadati</taxon>
        <taxon>Pseudomonadota</taxon>
        <taxon>Betaproteobacteria</taxon>
        <taxon>Burkholderiales</taxon>
        <taxon>Burkholderiaceae</taxon>
        <taxon>Burkholderia</taxon>
        <taxon>Burkholderia cepacia complex</taxon>
    </lineage>
</organism>
<evidence type="ECO:0000256" key="1">
    <source>
        <dbReference type="ARBA" id="ARBA00009437"/>
    </source>
</evidence>
<evidence type="ECO:0000256" key="3">
    <source>
        <dbReference type="ARBA" id="ARBA00023125"/>
    </source>
</evidence>
<reference evidence="7" key="2">
    <citation type="submission" date="2023-07" db="EMBL/GenBank/DDBJ databases">
        <title>A collection of bacterial strains from the Burkholderia cepacia Research Laboratory and Repository.</title>
        <authorList>
            <person name="Lipuma J."/>
            <person name="Spilker T."/>
            <person name="Caverly L."/>
        </authorList>
    </citation>
    <scope>NUCLEOTIDE SEQUENCE</scope>
    <source>
        <strain evidence="7">AU44268</strain>
    </source>
</reference>
<dbReference type="InterPro" id="IPR036388">
    <property type="entry name" value="WH-like_DNA-bd_sf"/>
</dbReference>
<feature type="compositionally biased region" description="Basic and acidic residues" evidence="5">
    <location>
        <begin position="310"/>
        <end position="323"/>
    </location>
</feature>
<gene>
    <name evidence="8" type="ORF">C6T65_26140</name>
    <name evidence="7" type="ORF">QZM33_02300</name>
</gene>
<dbReference type="Pfam" id="PF03466">
    <property type="entry name" value="LysR_substrate"/>
    <property type="match status" value="1"/>
</dbReference>
<dbReference type="GO" id="GO:0043565">
    <property type="term" value="F:sequence-specific DNA binding"/>
    <property type="evidence" value="ECO:0007669"/>
    <property type="project" value="TreeGrafter"/>
</dbReference>
<evidence type="ECO:0000313" key="9">
    <source>
        <dbReference type="Proteomes" id="UP000237632"/>
    </source>
</evidence>
<dbReference type="Pfam" id="PF00126">
    <property type="entry name" value="HTH_1"/>
    <property type="match status" value="1"/>
</dbReference>
<evidence type="ECO:0000313" key="8">
    <source>
        <dbReference type="EMBL" id="PRH39485.1"/>
    </source>
</evidence>
<name>A0A132DA55_BURVI</name>
<dbReference type="Gene3D" id="1.10.10.10">
    <property type="entry name" value="Winged helix-like DNA-binding domain superfamily/Winged helix DNA-binding domain"/>
    <property type="match status" value="1"/>
</dbReference>
<dbReference type="AlphaFoldDB" id="A0A132DA55"/>
<dbReference type="RefSeq" id="WP_011881388.1">
    <property type="nucleotide sequence ID" value="NZ_CAAAFK010000005.1"/>
</dbReference>
<dbReference type="InterPro" id="IPR000847">
    <property type="entry name" value="LysR_HTH_N"/>
</dbReference>